<evidence type="ECO:0000259" key="10">
    <source>
        <dbReference type="Pfam" id="PF17875"/>
    </source>
</evidence>
<dbReference type="CDD" id="cd04328">
    <property type="entry name" value="RNAP_I_Rpa43_N"/>
    <property type="match status" value="1"/>
</dbReference>
<dbReference type="InterPro" id="IPR041901">
    <property type="entry name" value="RNAP_I_Rpa43_N"/>
</dbReference>
<evidence type="ECO:0000256" key="2">
    <source>
        <dbReference type="ARBA" id="ARBA00005930"/>
    </source>
</evidence>
<keyword evidence="4" id="KW-0597">Phosphoprotein</keyword>
<evidence type="ECO:0000256" key="4">
    <source>
        <dbReference type="ARBA" id="ARBA00022553"/>
    </source>
</evidence>
<feature type="domain" description="RNA polymerase Rpb7-like N-terminal" evidence="9">
    <location>
        <begin position="50"/>
        <end position="98"/>
    </location>
</feature>
<dbReference type="Pfam" id="PF17875">
    <property type="entry name" value="RPA43_OB"/>
    <property type="match status" value="1"/>
</dbReference>
<sequence length="314" mass="34726">MSTTTQTKTPRSAATSTSEPQPKRKKPAPPTNPIDATTRLSQCFKTISTSLYLSLAPAFNNNPYVGVKRQHLDSLVMKYYAPVHGVVIAYDNLKLDTDSREGVHLAKIENSSPFTFFWITVDLLVWSPRVGDVLEGDVYMQTPSHLGVLIHDIFNASIKKHHVPTDWKFVAAALDEMDGESDGDRGRFGHWVDSLGNRVDEAKVRFTVKRVYTTGRVVSVEGSLIQPGEARDDGPVYREKVESSGGKHKKFEDDDDENAGDGVGASADQVVDVRVNEDEQSELPEGLVVNDANEDEDYKIVNNSDSVEDEVESD</sequence>
<dbReference type="Gene3D" id="3.30.1490.120">
    <property type="entry name" value="RNA polymerase Rpb7-like, N-terminal domain"/>
    <property type="match status" value="1"/>
</dbReference>
<proteinExistence type="inferred from homology"/>
<feature type="domain" description="RPA43 OB" evidence="10">
    <location>
        <begin position="128"/>
        <end position="225"/>
    </location>
</feature>
<dbReference type="GeneID" id="92206227"/>
<dbReference type="Gene3D" id="2.40.50.1060">
    <property type="match status" value="1"/>
</dbReference>
<feature type="compositionally biased region" description="Basic and acidic residues" evidence="8">
    <location>
        <begin position="229"/>
        <end position="242"/>
    </location>
</feature>
<dbReference type="InterPro" id="IPR005576">
    <property type="entry name" value="Rpb7-like_N"/>
</dbReference>
<evidence type="ECO:0000256" key="5">
    <source>
        <dbReference type="ARBA" id="ARBA00023163"/>
    </source>
</evidence>
<reference evidence="11 12" key="1">
    <citation type="submission" date="2024-03" db="EMBL/GenBank/DDBJ databases">
        <authorList>
            <person name="Brejova B."/>
        </authorList>
    </citation>
    <scope>NUCLEOTIDE SEQUENCE [LARGE SCALE GENOMIC DNA]</scope>
    <source>
        <strain evidence="11 12">CBS 14171</strain>
    </source>
</reference>
<evidence type="ECO:0000313" key="12">
    <source>
        <dbReference type="Proteomes" id="UP001497383"/>
    </source>
</evidence>
<evidence type="ECO:0000259" key="9">
    <source>
        <dbReference type="Pfam" id="PF03876"/>
    </source>
</evidence>
<evidence type="ECO:0000256" key="3">
    <source>
        <dbReference type="ARBA" id="ARBA00022478"/>
    </source>
</evidence>
<evidence type="ECO:0000256" key="1">
    <source>
        <dbReference type="ARBA" id="ARBA00004604"/>
    </source>
</evidence>
<dbReference type="PANTHER" id="PTHR12709">
    <property type="entry name" value="DNA-DIRECTED RNA POLYMERASE II, III"/>
    <property type="match status" value="1"/>
</dbReference>
<name>A0ABP0ZF71_9ASCO</name>
<feature type="region of interest" description="Disordered" evidence="8">
    <location>
        <begin position="1"/>
        <end position="36"/>
    </location>
</feature>
<dbReference type="Pfam" id="PF03876">
    <property type="entry name" value="SHS2_Rpb7-N"/>
    <property type="match status" value="1"/>
</dbReference>
<dbReference type="Proteomes" id="UP001497383">
    <property type="component" value="Chromosome 1"/>
</dbReference>
<gene>
    <name evidence="11" type="ORF">LODBEIA_P10310</name>
</gene>
<dbReference type="InterPro" id="IPR036898">
    <property type="entry name" value="RNA_pol_Rpb7-like_N_sf"/>
</dbReference>
<organism evidence="11 12">
    <name type="scientific">Lodderomyces beijingensis</name>
    <dbReference type="NCBI Taxonomy" id="1775926"/>
    <lineage>
        <taxon>Eukaryota</taxon>
        <taxon>Fungi</taxon>
        <taxon>Dikarya</taxon>
        <taxon>Ascomycota</taxon>
        <taxon>Saccharomycotina</taxon>
        <taxon>Pichiomycetes</taxon>
        <taxon>Debaryomycetaceae</taxon>
        <taxon>Candida/Lodderomyces clade</taxon>
        <taxon>Lodderomyces</taxon>
    </lineage>
</organism>
<comment type="subcellular location">
    <subcellularLocation>
        <location evidence="1">Nucleus</location>
        <location evidence="1">Nucleolus</location>
    </subcellularLocation>
</comment>
<dbReference type="RefSeq" id="XP_066827969.1">
    <property type="nucleotide sequence ID" value="XM_066970875.1"/>
</dbReference>
<dbReference type="InterPro" id="IPR041178">
    <property type="entry name" value="RPA43_OB"/>
</dbReference>
<keyword evidence="3 7" id="KW-0240">DNA-directed RNA polymerase</keyword>
<evidence type="ECO:0000313" key="11">
    <source>
        <dbReference type="EMBL" id="CAK9436473.1"/>
    </source>
</evidence>
<comment type="similarity">
    <text evidence="2">Belongs to the eukaryotic RPA43 RNA polymerase subunit family.</text>
</comment>
<protein>
    <recommendedName>
        <fullName evidence="7">DNA-directed RNA polymerase subunit</fullName>
    </recommendedName>
</protein>
<dbReference type="PANTHER" id="PTHR12709:SF5">
    <property type="entry name" value="DNA-DIRECTED RNA POLYMERASE I SUBUNIT RPA43"/>
    <property type="match status" value="1"/>
</dbReference>
<comment type="function">
    <text evidence="7">DNA-dependent RNA polymerase which catalyzes the transcription of DNA into RNA using the four ribonucleoside triphosphates as substrates.</text>
</comment>
<feature type="compositionally biased region" description="Polar residues" evidence="8">
    <location>
        <begin position="1"/>
        <end position="20"/>
    </location>
</feature>
<evidence type="ECO:0000256" key="7">
    <source>
        <dbReference type="RuleBase" id="RU369086"/>
    </source>
</evidence>
<evidence type="ECO:0000256" key="6">
    <source>
        <dbReference type="ARBA" id="ARBA00023242"/>
    </source>
</evidence>
<feature type="region of interest" description="Disordered" evidence="8">
    <location>
        <begin position="229"/>
        <end position="314"/>
    </location>
</feature>
<accession>A0ABP0ZF71</accession>
<keyword evidence="5 7" id="KW-0804">Transcription</keyword>
<dbReference type="EMBL" id="OZ022405">
    <property type="protein sequence ID" value="CAK9436473.1"/>
    <property type="molecule type" value="Genomic_DNA"/>
</dbReference>
<keyword evidence="6 7" id="KW-0539">Nucleus</keyword>
<dbReference type="InterPro" id="IPR045113">
    <property type="entry name" value="Rpb7-like"/>
</dbReference>
<keyword evidence="12" id="KW-1185">Reference proteome</keyword>
<evidence type="ECO:0000256" key="8">
    <source>
        <dbReference type="SAM" id="MobiDB-lite"/>
    </source>
</evidence>